<dbReference type="InterPro" id="IPR004193">
    <property type="entry name" value="Glyco_hydro_13_N"/>
</dbReference>
<dbReference type="Pfam" id="PF00128">
    <property type="entry name" value="Alpha-amylase"/>
    <property type="match status" value="1"/>
</dbReference>
<dbReference type="InterPro" id="IPR013783">
    <property type="entry name" value="Ig-like_fold"/>
</dbReference>
<dbReference type="GO" id="GO:0004135">
    <property type="term" value="F:amylo-alpha-1,6-glucosidase activity"/>
    <property type="evidence" value="ECO:0007669"/>
    <property type="project" value="InterPro"/>
</dbReference>
<dbReference type="InterPro" id="IPR017853">
    <property type="entry name" value="GH"/>
</dbReference>
<dbReference type="SUPFAM" id="SSF81296">
    <property type="entry name" value="E set domains"/>
    <property type="match status" value="1"/>
</dbReference>
<dbReference type="Pfam" id="PF02922">
    <property type="entry name" value="CBM_48"/>
    <property type="match status" value="1"/>
</dbReference>
<evidence type="ECO:0000313" key="6">
    <source>
        <dbReference type="EMBL" id="OUD14452.1"/>
    </source>
</evidence>
<dbReference type="InterPro" id="IPR006047">
    <property type="entry name" value="GH13_cat_dom"/>
</dbReference>
<evidence type="ECO:0000256" key="2">
    <source>
        <dbReference type="ARBA" id="ARBA00022801"/>
    </source>
</evidence>
<dbReference type="Gene3D" id="2.60.40.1180">
    <property type="entry name" value="Golgi alpha-mannosidase II"/>
    <property type="match status" value="1"/>
</dbReference>
<organism evidence="6 7">
    <name type="scientific">Thioflexithrix psekupsensis</name>
    <dbReference type="NCBI Taxonomy" id="1570016"/>
    <lineage>
        <taxon>Bacteria</taxon>
        <taxon>Pseudomonadati</taxon>
        <taxon>Pseudomonadota</taxon>
        <taxon>Gammaproteobacteria</taxon>
        <taxon>Thiotrichales</taxon>
        <taxon>Thioflexithrix</taxon>
    </lineage>
</organism>
<sequence length="697" mass="80232">MNTIYNLEIQRGYPLPLGATLLPNGVNFAVFSSSASSVSLVLFAPREYRSEFRREIRLRSRIHRTGHIWHVFVAGIGIDWEYAYHVAYDPNHAPSFLHLEREQLLLDPYAKLIQGRPEWSVPQQASRRRIFASGVRRGVVVADHYAWEADRPLHRPYAETVIYELHVRGFTRHPSAQVNAKAGTFAALTEKIPYLQQLGVTAVELLPIHEFDEAENPRRNPQNGAFLANYWGYSSINWFAPKLSYADNPQQVLNELKSMVKAFHCAGIEVFLDVVFNHTAEGDQHGVTFSLKGFDNEVYYLLTKDKTAYLNYSGCGNTINANHPVVSDLIIDCLRYWVLEMHIDGFRFDLASILCRGQQGEVLPLPPLIQRIAQDPILAQTKLIAEAWDAAGLYQVGQFPCPQRWAEWNGRFRDDIRRFLKGDGGQIMGLKNRLMGSPDLYHAPWRSINFITSHDGFTLHDLVSYNQKYNEANGENNQDGDSHNNSWNCGQEGETINTRIIQLRQRQMKNFLALLFLSQGTPMLVAGDECGRTQLGNNNAYCQDNEISWFHWQLVEKNADLWRFCQQLILLRRHETLFQQNQFLSEHHRHVPHVQWHGVKLSCPDWSWESRSLALQLRSDEGYYAAHYYLIINAFWDNLTFELPPLPSRQSWYRFIDTYLSAPEDIAASLQETVRLTQQDHYAVSGRSVVLLVARTE</sequence>
<evidence type="ECO:0000256" key="4">
    <source>
        <dbReference type="ARBA" id="ARBA00023295"/>
    </source>
</evidence>
<dbReference type="AlphaFoldDB" id="A0A251XAA5"/>
<dbReference type="FunFam" id="3.20.20.80:FF:000054">
    <property type="entry name" value="Glycogen debranching enzyme"/>
    <property type="match status" value="1"/>
</dbReference>
<dbReference type="CDD" id="cd11326">
    <property type="entry name" value="AmyAc_Glg_debranch"/>
    <property type="match status" value="1"/>
</dbReference>
<dbReference type="OrthoDB" id="3236218at2"/>
<keyword evidence="3" id="KW-0809">Transit peptide</keyword>
<keyword evidence="7" id="KW-1185">Reference proteome</keyword>
<keyword evidence="4" id="KW-0326">Glycosidase</keyword>
<dbReference type="Pfam" id="PF21156">
    <property type="entry name" value="ISOA1-3_C"/>
    <property type="match status" value="1"/>
</dbReference>
<evidence type="ECO:0000259" key="5">
    <source>
        <dbReference type="SMART" id="SM00642"/>
    </source>
</evidence>
<dbReference type="InterPro" id="IPR011837">
    <property type="entry name" value="Glycogen_debranch_GlgX"/>
</dbReference>
<dbReference type="Gene3D" id="2.60.40.10">
    <property type="entry name" value="Immunoglobulins"/>
    <property type="match status" value="1"/>
</dbReference>
<protein>
    <submittedName>
        <fullName evidence="6">Glycogen debranching enzyme GlgX</fullName>
    </submittedName>
</protein>
<accession>A0A251XAA5</accession>
<dbReference type="GO" id="GO:0005980">
    <property type="term" value="P:glycogen catabolic process"/>
    <property type="evidence" value="ECO:0007669"/>
    <property type="project" value="InterPro"/>
</dbReference>
<comment type="similarity">
    <text evidence="1">Belongs to the glycosyl hydrolase 13 family.</text>
</comment>
<keyword evidence="2" id="KW-0378">Hydrolase</keyword>
<dbReference type="SUPFAM" id="SSF51011">
    <property type="entry name" value="Glycosyl hydrolase domain"/>
    <property type="match status" value="1"/>
</dbReference>
<evidence type="ECO:0000313" key="7">
    <source>
        <dbReference type="Proteomes" id="UP000194798"/>
    </source>
</evidence>
<reference evidence="6 7" key="1">
    <citation type="submission" date="2016-12" db="EMBL/GenBank/DDBJ databases">
        <title>Thioflexothrix psekupsii D3 genome sequencing and assembly.</title>
        <authorList>
            <person name="Fomenkov A."/>
            <person name="Vincze T."/>
            <person name="Grabovich M."/>
            <person name="Anton B.P."/>
            <person name="Dubinina G."/>
            <person name="Orlova M."/>
            <person name="Belousova E."/>
            <person name="Roberts R.J."/>
        </authorList>
    </citation>
    <scope>NUCLEOTIDE SEQUENCE [LARGE SCALE GENOMIC DNA]</scope>
    <source>
        <strain evidence="6">D3</strain>
    </source>
</reference>
<dbReference type="RefSeq" id="WP_086488231.1">
    <property type="nucleotide sequence ID" value="NZ_MSLT01000012.1"/>
</dbReference>
<dbReference type="SMART" id="SM00642">
    <property type="entry name" value="Aamy"/>
    <property type="match status" value="1"/>
</dbReference>
<dbReference type="GO" id="GO:0019156">
    <property type="term" value="F:isoamylase activity"/>
    <property type="evidence" value="ECO:0007669"/>
    <property type="project" value="UniProtKB-ARBA"/>
</dbReference>
<dbReference type="EMBL" id="MSLT01000012">
    <property type="protein sequence ID" value="OUD14452.1"/>
    <property type="molecule type" value="Genomic_DNA"/>
</dbReference>
<feature type="domain" description="Glycosyl hydrolase family 13 catalytic" evidence="5">
    <location>
        <begin position="164"/>
        <end position="563"/>
    </location>
</feature>
<dbReference type="Gene3D" id="3.20.20.80">
    <property type="entry name" value="Glycosidases"/>
    <property type="match status" value="1"/>
</dbReference>
<dbReference type="InterPro" id="IPR048650">
    <property type="entry name" value="ISOA1-3-like_C"/>
</dbReference>
<dbReference type="Proteomes" id="UP000194798">
    <property type="component" value="Unassembled WGS sequence"/>
</dbReference>
<name>A0A251XAA5_9GAMM</name>
<dbReference type="NCBIfam" id="TIGR02100">
    <property type="entry name" value="glgX_debranch"/>
    <property type="match status" value="1"/>
</dbReference>
<dbReference type="InterPro" id="IPR014756">
    <property type="entry name" value="Ig_E-set"/>
</dbReference>
<evidence type="ECO:0000256" key="3">
    <source>
        <dbReference type="ARBA" id="ARBA00022946"/>
    </source>
</evidence>
<proteinExistence type="inferred from homology"/>
<dbReference type="PANTHER" id="PTHR43002">
    <property type="entry name" value="GLYCOGEN DEBRANCHING ENZYME"/>
    <property type="match status" value="1"/>
</dbReference>
<dbReference type="SUPFAM" id="SSF51445">
    <property type="entry name" value="(Trans)glycosidases"/>
    <property type="match status" value="1"/>
</dbReference>
<evidence type="ECO:0000256" key="1">
    <source>
        <dbReference type="ARBA" id="ARBA00008061"/>
    </source>
</evidence>
<comment type="caution">
    <text evidence="6">The sequence shown here is derived from an EMBL/GenBank/DDBJ whole genome shotgun (WGS) entry which is preliminary data.</text>
</comment>
<dbReference type="InterPro" id="IPR013780">
    <property type="entry name" value="Glyco_hydro_b"/>
</dbReference>
<gene>
    <name evidence="6" type="ORF">TPSD3_09105</name>
</gene>